<keyword evidence="4" id="KW-1185">Reference proteome</keyword>
<dbReference type="EMBL" id="JADDIV010000004">
    <property type="protein sequence ID" value="MBE7368537.1"/>
    <property type="molecule type" value="Genomic_DNA"/>
</dbReference>
<organism evidence="3 4">
    <name type="scientific">Ramlibacter pallidus</name>
    <dbReference type="NCBI Taxonomy" id="2780087"/>
    <lineage>
        <taxon>Bacteria</taxon>
        <taxon>Pseudomonadati</taxon>
        <taxon>Pseudomonadota</taxon>
        <taxon>Betaproteobacteria</taxon>
        <taxon>Burkholderiales</taxon>
        <taxon>Comamonadaceae</taxon>
        <taxon>Ramlibacter</taxon>
    </lineage>
</organism>
<comment type="caution">
    <text evidence="3">The sequence shown here is derived from an EMBL/GenBank/DDBJ whole genome shotgun (WGS) entry which is preliminary data.</text>
</comment>
<reference evidence="3 4" key="1">
    <citation type="submission" date="2020-10" db="EMBL/GenBank/DDBJ databases">
        <title>Ramlibacter sp. HM2 16S ribosomal RNA gene Genome sequencing and assembly.</title>
        <authorList>
            <person name="Kang M."/>
        </authorList>
    </citation>
    <scope>NUCLEOTIDE SEQUENCE [LARGE SCALE GENOMIC DNA]</scope>
    <source>
        <strain evidence="3 4">HM2</strain>
    </source>
</reference>
<dbReference type="Pfam" id="PF20332">
    <property type="entry name" value="DUF6627"/>
    <property type="match status" value="1"/>
</dbReference>
<feature type="signal peptide" evidence="2">
    <location>
        <begin position="1"/>
        <end position="27"/>
    </location>
</feature>
<protein>
    <submittedName>
        <fullName evidence="3">PA2779 family protein</fullName>
    </submittedName>
</protein>
<evidence type="ECO:0000256" key="2">
    <source>
        <dbReference type="SAM" id="SignalP"/>
    </source>
</evidence>
<gene>
    <name evidence="3" type="ORF">IM787_13340</name>
</gene>
<evidence type="ECO:0000313" key="4">
    <source>
        <dbReference type="Proteomes" id="UP000806285"/>
    </source>
</evidence>
<feature type="transmembrane region" description="Helical" evidence="1">
    <location>
        <begin position="100"/>
        <end position="118"/>
    </location>
</feature>
<evidence type="ECO:0000313" key="3">
    <source>
        <dbReference type="EMBL" id="MBE7368537.1"/>
    </source>
</evidence>
<feature type="chain" id="PRO_5045244773" evidence="2">
    <location>
        <begin position="28"/>
        <end position="120"/>
    </location>
</feature>
<dbReference type="InterPro" id="IPR046735">
    <property type="entry name" value="PA2779-like"/>
</dbReference>
<keyword evidence="1" id="KW-0472">Membrane</keyword>
<evidence type="ECO:0000256" key="1">
    <source>
        <dbReference type="SAM" id="Phobius"/>
    </source>
</evidence>
<dbReference type="NCBIfam" id="NF033919">
    <property type="entry name" value="PA2779_fam"/>
    <property type="match status" value="1"/>
</dbReference>
<dbReference type="Proteomes" id="UP000806285">
    <property type="component" value="Unassembled WGS sequence"/>
</dbReference>
<keyword evidence="1" id="KW-1133">Transmembrane helix</keyword>
<keyword evidence="1" id="KW-0812">Transmembrane</keyword>
<dbReference type="RefSeq" id="WP_193677179.1">
    <property type="nucleotide sequence ID" value="NZ_JADDIV010000004.1"/>
</dbReference>
<name>A0ABR9S6B0_9BURK</name>
<sequence>MNFAFKKTTCRALVVSVLALSFQTAQAGLIGADQAAAATMTPERALVLGSLDRAEVVAQLQSAGVDPVAARERIRAMSDAEVHALAQDIQHGPAAGDISTWGWVAIVLVAALIWYYAIRK</sequence>
<keyword evidence="2" id="KW-0732">Signal</keyword>
<proteinExistence type="predicted"/>
<accession>A0ABR9S6B0</accession>